<name>A0AB94IW01_9BACT</name>
<dbReference type="PIRSF" id="PIRSF000530">
    <property type="entry name" value="Galactokinase"/>
    <property type="match status" value="1"/>
</dbReference>
<dbReference type="GO" id="GO:0004335">
    <property type="term" value="F:galactokinase activity"/>
    <property type="evidence" value="ECO:0007669"/>
    <property type="project" value="UniProtKB-UniRule"/>
</dbReference>
<dbReference type="PROSITE" id="PS00106">
    <property type="entry name" value="GALACTOKINASE"/>
    <property type="match status" value="1"/>
</dbReference>
<dbReference type="InterPro" id="IPR036554">
    <property type="entry name" value="GHMP_kinase_C_sf"/>
</dbReference>
<dbReference type="SUPFAM" id="SSF54211">
    <property type="entry name" value="Ribosomal protein S5 domain 2-like"/>
    <property type="match status" value="1"/>
</dbReference>
<organism evidence="16 17">
    <name type="scientific">Fretibacterium fastidiosum</name>
    <dbReference type="NCBI Taxonomy" id="651822"/>
    <lineage>
        <taxon>Bacteria</taxon>
        <taxon>Thermotogati</taxon>
        <taxon>Synergistota</taxon>
        <taxon>Synergistia</taxon>
        <taxon>Synergistales</taxon>
        <taxon>Aminobacteriaceae</taxon>
        <taxon>Fretibacterium</taxon>
    </lineage>
</organism>
<keyword evidence="6 11" id="KW-0418">Kinase</keyword>
<dbReference type="InterPro" id="IPR020568">
    <property type="entry name" value="Ribosomal_Su5_D2-typ_SF"/>
</dbReference>
<sequence>MEIKAVYEKMLPRFRELFGEGEPTLYFAPGRVNLIGEHTDYNGGHVLPCAISLGIWALAVRREGNRVRVGSMNFDDRPPTETGRSGIELRVEWGWANYPLGMLSTLEVHRYPIPSGLDILFWGELPVGAGLSSSAALEVLTACVVNDLFGLRIDRLNMAIMGQETENRFIGTQCGIMDQFAVSMGRKGCAVLLNCAALTHLYVLLYSGGYQIVIADTNRRQSAGREDYNLRCRQCEAACEAIRRVRPIRTLCELSVEDFNRLESEIPDPVNRRRARHAVTENQRTLDAARALSLADLRTFGLLMRASHLSLRDDYEVTCPELDALAELAWRQPGVIGARMTGAGFGGCTVNVVERHLVSRFIRDVGAGYELQMGCAPRFYVADAADGAAKVRLPK</sequence>
<feature type="binding site" evidence="11">
    <location>
        <position position="166"/>
    </location>
    <ligand>
        <name>Mg(2+)</name>
        <dbReference type="ChEBI" id="CHEBI:18420"/>
    </ligand>
</feature>
<dbReference type="NCBIfam" id="NF003705">
    <property type="entry name" value="PRK05322.1"/>
    <property type="match status" value="1"/>
</dbReference>
<feature type="binding site" evidence="11">
    <location>
        <begin position="37"/>
        <end position="40"/>
    </location>
    <ligand>
        <name>substrate</name>
    </ligand>
</feature>
<reference evidence="16 17" key="2">
    <citation type="submission" date="2010-03" db="EMBL/GenBank/DDBJ databases">
        <authorList>
            <person name="Pajon A."/>
        </authorList>
    </citation>
    <scope>NUCLEOTIDE SEQUENCE [LARGE SCALE GENOMIC DNA]</scope>
    <source>
        <strain evidence="16 17">SGP1</strain>
    </source>
</reference>
<dbReference type="PRINTS" id="PR00473">
    <property type="entry name" value="GALCTOKINASE"/>
</dbReference>
<dbReference type="GO" id="GO:0005524">
    <property type="term" value="F:ATP binding"/>
    <property type="evidence" value="ECO:0007669"/>
    <property type="project" value="UniProtKB-UniRule"/>
</dbReference>
<comment type="similarity">
    <text evidence="1 11">Belongs to the GHMP kinase family. GalK subfamily.</text>
</comment>
<evidence type="ECO:0000256" key="6">
    <source>
        <dbReference type="ARBA" id="ARBA00022777"/>
    </source>
</evidence>
<dbReference type="NCBIfam" id="TIGR00131">
    <property type="entry name" value="gal_kin"/>
    <property type="match status" value="1"/>
</dbReference>
<comment type="pathway">
    <text evidence="11">Carbohydrate metabolism; galactose metabolism.</text>
</comment>
<keyword evidence="4 11" id="KW-0479">Metal-binding</keyword>
<evidence type="ECO:0000259" key="13">
    <source>
        <dbReference type="Pfam" id="PF00288"/>
    </source>
</evidence>
<feature type="binding site" evidence="11">
    <location>
        <position position="71"/>
    </location>
    <ligand>
        <name>ATP</name>
        <dbReference type="ChEBI" id="CHEBI:30616"/>
    </ligand>
</feature>
<dbReference type="RefSeq" id="WP_015556031.1">
    <property type="nucleotide sequence ID" value="NC_021038.1"/>
</dbReference>
<keyword evidence="3 11" id="KW-0808">Transferase</keyword>
<evidence type="ECO:0000256" key="5">
    <source>
        <dbReference type="ARBA" id="ARBA00022741"/>
    </source>
</evidence>
<evidence type="ECO:0000256" key="7">
    <source>
        <dbReference type="ARBA" id="ARBA00022840"/>
    </source>
</evidence>
<dbReference type="Pfam" id="PF00288">
    <property type="entry name" value="GHMP_kinases_N"/>
    <property type="match status" value="1"/>
</dbReference>
<dbReference type="InterPro" id="IPR014721">
    <property type="entry name" value="Ribsml_uS5_D2-typ_fold_subgr"/>
</dbReference>
<gene>
    <name evidence="11" type="primary">galK</name>
    <name evidence="16" type="ORF">SY1_04350</name>
</gene>
<dbReference type="InterPro" id="IPR019741">
    <property type="entry name" value="Galactokinase_CS"/>
</dbReference>
<comment type="subcellular location">
    <subcellularLocation>
        <location evidence="11">Cytoplasm</location>
    </subcellularLocation>
</comment>
<accession>A0AB94IW01</accession>
<dbReference type="InterPro" id="IPR000705">
    <property type="entry name" value="Galactokinase"/>
</dbReference>
<feature type="domain" description="GHMP kinase C-terminal" evidence="14">
    <location>
        <begin position="290"/>
        <end position="366"/>
    </location>
</feature>
<dbReference type="PRINTS" id="PR00959">
    <property type="entry name" value="MEVGALKINASE"/>
</dbReference>
<dbReference type="Proteomes" id="UP000008957">
    <property type="component" value="Chromosome"/>
</dbReference>
<keyword evidence="7 11" id="KW-0067">ATP-binding</keyword>
<dbReference type="InterPro" id="IPR022963">
    <property type="entry name" value="Galactokinase_bac"/>
</dbReference>
<keyword evidence="8 11" id="KW-0460">Magnesium</keyword>
<evidence type="ECO:0000313" key="17">
    <source>
        <dbReference type="Proteomes" id="UP000008957"/>
    </source>
</evidence>
<dbReference type="InterPro" id="IPR006206">
    <property type="entry name" value="Mevalonate/galactokinase"/>
</dbReference>
<keyword evidence="9 11" id="KW-0299">Galactose metabolism</keyword>
<dbReference type="FunFam" id="3.30.70.890:FF:000001">
    <property type="entry name" value="Galactokinase"/>
    <property type="match status" value="1"/>
</dbReference>
<reference evidence="17" key="1">
    <citation type="submission" date="2010-03" db="EMBL/GenBank/DDBJ databases">
        <title>The genome sequence of Synergistetes sp. SGP1.</title>
        <authorList>
            <consortium name="metaHIT consortium -- http://www.metahit.eu/"/>
            <person name="Pajon A."/>
            <person name="Turner K."/>
            <person name="Parkhill J."/>
            <person name="Wade W."/>
            <person name="Vartoukian S."/>
        </authorList>
    </citation>
    <scope>NUCLEOTIDE SEQUENCE [LARGE SCALE GENOMIC DNA]</scope>
    <source>
        <strain evidence="17">SGP1</strain>
    </source>
</reference>
<dbReference type="EMBL" id="FP929056">
    <property type="protein sequence ID" value="CBL27884.1"/>
    <property type="molecule type" value="Genomic_DNA"/>
</dbReference>
<evidence type="ECO:0000313" key="16">
    <source>
        <dbReference type="EMBL" id="CBL27884.1"/>
    </source>
</evidence>
<feature type="binding site" evidence="11">
    <location>
        <position position="134"/>
    </location>
    <ligand>
        <name>Mg(2+)</name>
        <dbReference type="ChEBI" id="CHEBI:18420"/>
    </ligand>
</feature>
<dbReference type="PANTHER" id="PTHR10457:SF7">
    <property type="entry name" value="GALACTOKINASE-RELATED"/>
    <property type="match status" value="1"/>
</dbReference>
<evidence type="ECO:0000259" key="15">
    <source>
        <dbReference type="Pfam" id="PF10509"/>
    </source>
</evidence>
<evidence type="ECO:0000256" key="3">
    <source>
        <dbReference type="ARBA" id="ARBA00022679"/>
    </source>
</evidence>
<feature type="active site" description="Proton acceptor" evidence="11">
    <location>
        <position position="178"/>
    </location>
</feature>
<evidence type="ECO:0000256" key="9">
    <source>
        <dbReference type="ARBA" id="ARBA00023144"/>
    </source>
</evidence>
<dbReference type="EC" id="2.7.1.6" evidence="11 12"/>
<evidence type="ECO:0000256" key="10">
    <source>
        <dbReference type="ARBA" id="ARBA00023277"/>
    </source>
</evidence>
<dbReference type="HAMAP" id="MF_00246">
    <property type="entry name" value="Galactokinase"/>
    <property type="match status" value="1"/>
</dbReference>
<comment type="function">
    <text evidence="11">Catalyzes the transfer of the gamma-phosphate of ATP to D-galactose to form alpha-D-galactose-1-phosphate (Gal-1-P).</text>
</comment>
<feature type="binding site" evidence="11">
    <location>
        <begin position="128"/>
        <end position="134"/>
    </location>
    <ligand>
        <name>ATP</name>
        <dbReference type="ChEBI" id="CHEBI:30616"/>
    </ligand>
</feature>
<dbReference type="GO" id="GO:0000287">
    <property type="term" value="F:magnesium ion binding"/>
    <property type="evidence" value="ECO:0007669"/>
    <property type="project" value="UniProtKB-UniRule"/>
</dbReference>
<dbReference type="GO" id="GO:0006012">
    <property type="term" value="P:galactose metabolic process"/>
    <property type="evidence" value="ECO:0007669"/>
    <property type="project" value="UniProtKB-UniRule"/>
</dbReference>
<comment type="catalytic activity">
    <reaction evidence="11">
        <text>alpha-D-galactose + ATP = alpha-D-galactose 1-phosphate + ADP + H(+)</text>
        <dbReference type="Rhea" id="RHEA:13553"/>
        <dbReference type="ChEBI" id="CHEBI:15378"/>
        <dbReference type="ChEBI" id="CHEBI:28061"/>
        <dbReference type="ChEBI" id="CHEBI:30616"/>
        <dbReference type="ChEBI" id="CHEBI:58336"/>
        <dbReference type="ChEBI" id="CHEBI:456216"/>
        <dbReference type="EC" id="2.7.1.6"/>
    </reaction>
</comment>
<evidence type="ECO:0000256" key="1">
    <source>
        <dbReference type="ARBA" id="ARBA00006566"/>
    </source>
</evidence>
<evidence type="ECO:0000259" key="14">
    <source>
        <dbReference type="Pfam" id="PF08544"/>
    </source>
</evidence>
<dbReference type="PANTHER" id="PTHR10457">
    <property type="entry name" value="MEVALONATE KINASE/GALACTOKINASE"/>
    <property type="match status" value="1"/>
</dbReference>
<keyword evidence="17" id="KW-1185">Reference proteome</keyword>
<evidence type="ECO:0000256" key="2">
    <source>
        <dbReference type="ARBA" id="ARBA00022490"/>
    </source>
</evidence>
<evidence type="ECO:0000256" key="4">
    <source>
        <dbReference type="ARBA" id="ARBA00022723"/>
    </source>
</evidence>
<dbReference type="Gene3D" id="3.30.230.10">
    <property type="match status" value="1"/>
</dbReference>
<feature type="domain" description="GHMP kinase N-terminal" evidence="13">
    <location>
        <begin position="97"/>
        <end position="185"/>
    </location>
</feature>
<dbReference type="Gene3D" id="3.30.70.890">
    <property type="entry name" value="GHMP kinase, C-terminal domain"/>
    <property type="match status" value="1"/>
</dbReference>
<dbReference type="InterPro" id="IPR006203">
    <property type="entry name" value="GHMP_knse_ATP-bd_CS"/>
</dbReference>
<dbReference type="KEGG" id="sbr:SY1_04350"/>
<dbReference type="Pfam" id="PF10509">
    <property type="entry name" value="GalKase_gal_bdg"/>
    <property type="match status" value="1"/>
</dbReference>
<dbReference type="InterPro" id="IPR013750">
    <property type="entry name" value="GHMP_kinase_C_dom"/>
</dbReference>
<dbReference type="FunFam" id="3.30.230.10:FF:000017">
    <property type="entry name" value="Galactokinase"/>
    <property type="match status" value="1"/>
</dbReference>
<dbReference type="AlphaFoldDB" id="A0AB94IW01"/>
<keyword evidence="10 11" id="KW-0119">Carbohydrate metabolism</keyword>
<dbReference type="GO" id="GO:0005829">
    <property type="term" value="C:cytosol"/>
    <property type="evidence" value="ECO:0007669"/>
    <property type="project" value="TreeGrafter"/>
</dbReference>
<proteinExistence type="inferred from homology"/>
<keyword evidence="2 11" id="KW-0963">Cytoplasm</keyword>
<dbReference type="PROSITE" id="PS00627">
    <property type="entry name" value="GHMP_KINASES_ATP"/>
    <property type="match status" value="1"/>
</dbReference>
<dbReference type="Pfam" id="PF08544">
    <property type="entry name" value="GHMP_kinases_C"/>
    <property type="match status" value="1"/>
</dbReference>
<evidence type="ECO:0000256" key="11">
    <source>
        <dbReference type="HAMAP-Rule" id="MF_00246"/>
    </source>
</evidence>
<feature type="domain" description="Galactokinase N-terminal" evidence="15">
    <location>
        <begin position="13"/>
        <end position="59"/>
    </location>
</feature>
<feature type="binding site" evidence="11">
    <location>
        <position position="228"/>
    </location>
    <ligand>
        <name>substrate</name>
    </ligand>
</feature>
<feature type="site" description="Transition state stabilizer" evidence="11">
    <location>
        <position position="31"/>
    </location>
</feature>
<evidence type="ECO:0000256" key="8">
    <source>
        <dbReference type="ARBA" id="ARBA00022842"/>
    </source>
</evidence>
<evidence type="ECO:0000256" key="12">
    <source>
        <dbReference type="NCBIfam" id="TIGR00131"/>
    </source>
</evidence>
<dbReference type="SUPFAM" id="SSF55060">
    <property type="entry name" value="GHMP Kinase, C-terminal domain"/>
    <property type="match status" value="1"/>
</dbReference>
<dbReference type="InterPro" id="IPR006204">
    <property type="entry name" value="GHMP_kinase_N_dom"/>
</dbReference>
<keyword evidence="5 11" id="KW-0547">Nucleotide-binding</keyword>
<protein>
    <recommendedName>
        <fullName evidence="11 12">Galactokinase</fullName>
        <ecNumber evidence="11 12">2.7.1.6</ecNumber>
    </recommendedName>
    <alternativeName>
        <fullName evidence="11">Galactose kinase</fullName>
    </alternativeName>
</protein>
<dbReference type="InterPro" id="IPR019539">
    <property type="entry name" value="GalKase_N"/>
</dbReference>